<dbReference type="CDD" id="cd02423">
    <property type="entry name" value="Peptidase_C39G"/>
    <property type="match status" value="1"/>
</dbReference>
<dbReference type="OrthoDB" id="13401at2"/>
<comment type="caution">
    <text evidence="3">The sequence shown here is derived from an EMBL/GenBank/DDBJ whole genome shotgun (WGS) entry which is preliminary data.</text>
</comment>
<dbReference type="InterPro" id="IPR005074">
    <property type="entry name" value="Peptidase_C39"/>
</dbReference>
<name>A0A0P7YL75_9GAMM</name>
<dbReference type="Pfam" id="PF03412">
    <property type="entry name" value="Peptidase_C39"/>
    <property type="match status" value="1"/>
</dbReference>
<evidence type="ECO:0000259" key="2">
    <source>
        <dbReference type="PROSITE" id="PS50990"/>
    </source>
</evidence>
<dbReference type="GO" id="GO:0008233">
    <property type="term" value="F:peptidase activity"/>
    <property type="evidence" value="ECO:0007669"/>
    <property type="project" value="InterPro"/>
</dbReference>
<gene>
    <name evidence="3" type="ORF">HLUCCX14_01755</name>
</gene>
<proteinExistence type="predicted"/>
<feature type="region of interest" description="Disordered" evidence="1">
    <location>
        <begin position="247"/>
        <end position="266"/>
    </location>
</feature>
<dbReference type="AlphaFoldDB" id="A0A0P7YL75"/>
<dbReference type="EMBL" id="LJZQ01000002">
    <property type="protein sequence ID" value="KPQ30302.1"/>
    <property type="molecule type" value="Genomic_DNA"/>
</dbReference>
<dbReference type="Gene3D" id="3.90.70.10">
    <property type="entry name" value="Cysteine proteinases"/>
    <property type="match status" value="1"/>
</dbReference>
<protein>
    <submittedName>
        <fullName evidence="3">Putative double-glycine peptidase</fullName>
    </submittedName>
</protein>
<evidence type="ECO:0000256" key="1">
    <source>
        <dbReference type="SAM" id="MobiDB-lite"/>
    </source>
</evidence>
<dbReference type="GO" id="GO:0005524">
    <property type="term" value="F:ATP binding"/>
    <property type="evidence" value="ECO:0007669"/>
    <property type="project" value="InterPro"/>
</dbReference>
<dbReference type="PROSITE" id="PS50990">
    <property type="entry name" value="PEPTIDASE_C39"/>
    <property type="match status" value="1"/>
</dbReference>
<organism evidence="3 4">
    <name type="scientific">Marinobacter excellens HL-55</name>
    <dbReference type="NCBI Taxonomy" id="1305731"/>
    <lineage>
        <taxon>Bacteria</taxon>
        <taxon>Pseudomonadati</taxon>
        <taxon>Pseudomonadota</taxon>
        <taxon>Gammaproteobacteria</taxon>
        <taxon>Pseudomonadales</taxon>
        <taxon>Marinobacteraceae</taxon>
        <taxon>Marinobacter</taxon>
    </lineage>
</organism>
<feature type="domain" description="Peptidase C39" evidence="2">
    <location>
        <begin position="62"/>
        <end position="193"/>
    </location>
</feature>
<dbReference type="GO" id="GO:0016020">
    <property type="term" value="C:membrane"/>
    <property type="evidence" value="ECO:0007669"/>
    <property type="project" value="InterPro"/>
</dbReference>
<dbReference type="STRING" id="1305731.GCA_000934705_01520"/>
<accession>A0A0P7YL75</accession>
<evidence type="ECO:0000313" key="4">
    <source>
        <dbReference type="Proteomes" id="UP000050416"/>
    </source>
</evidence>
<dbReference type="Proteomes" id="UP000050416">
    <property type="component" value="Unassembled WGS sequence"/>
</dbReference>
<dbReference type="PATRIC" id="fig|1305731.5.peg.3142"/>
<reference evidence="3 4" key="1">
    <citation type="submission" date="2015-09" db="EMBL/GenBank/DDBJ databases">
        <title>Identification and resolution of microdiversity through metagenomic sequencing of parallel consortia.</title>
        <authorList>
            <person name="Nelson W.C."/>
            <person name="Romine M.F."/>
            <person name="Lindemann S.R."/>
        </authorList>
    </citation>
    <scope>NUCLEOTIDE SEQUENCE [LARGE SCALE GENOMIC DNA]</scope>
    <source>
        <strain evidence="3">HL-55</strain>
    </source>
</reference>
<dbReference type="GO" id="GO:0006508">
    <property type="term" value="P:proteolysis"/>
    <property type="evidence" value="ECO:0007669"/>
    <property type="project" value="InterPro"/>
</dbReference>
<evidence type="ECO:0000313" key="3">
    <source>
        <dbReference type="EMBL" id="KPQ30302.1"/>
    </source>
</evidence>
<sequence>MLLVLAGSILTFTMVQEATEVEPFDRGTIVLQQDVDPTDVRLRSDIRVEPLVEQNFRNIVRQAYDYSCGSAALTTVLNFYLGRNLSERQVMEGLLHYGESERIVERRAFSMLDMKRLVTALGYPSGGFRAKIDDLMELDHPAIVPIDHAGFKHFVVLRTIRDGRVYLADPAVGNISFTLDQFQEKWDDNVLFIVFPGSDKPLDNLELKEEDLRFVDDQTMTLLALQQMPAFHESTERRIQNVLERQKNNPDGSVENTRKQLYYRRN</sequence>